<dbReference type="Proteomes" id="UP001178507">
    <property type="component" value="Unassembled WGS sequence"/>
</dbReference>
<name>A0AA36I566_9DINO</name>
<organism evidence="1 2">
    <name type="scientific">Effrenium voratum</name>
    <dbReference type="NCBI Taxonomy" id="2562239"/>
    <lineage>
        <taxon>Eukaryota</taxon>
        <taxon>Sar</taxon>
        <taxon>Alveolata</taxon>
        <taxon>Dinophyceae</taxon>
        <taxon>Suessiales</taxon>
        <taxon>Symbiodiniaceae</taxon>
        <taxon>Effrenium</taxon>
    </lineage>
</organism>
<reference evidence="1" key="1">
    <citation type="submission" date="2023-08" db="EMBL/GenBank/DDBJ databases">
        <authorList>
            <person name="Chen Y."/>
            <person name="Shah S."/>
            <person name="Dougan E. K."/>
            <person name="Thang M."/>
            <person name="Chan C."/>
        </authorList>
    </citation>
    <scope>NUCLEOTIDE SEQUENCE</scope>
</reference>
<comment type="caution">
    <text evidence="1">The sequence shown here is derived from an EMBL/GenBank/DDBJ whole genome shotgun (WGS) entry which is preliminary data.</text>
</comment>
<gene>
    <name evidence="1" type="ORF">EVOR1521_LOCUS8984</name>
</gene>
<accession>A0AA36I566</accession>
<evidence type="ECO:0000313" key="2">
    <source>
        <dbReference type="Proteomes" id="UP001178507"/>
    </source>
</evidence>
<keyword evidence="2" id="KW-1185">Reference proteome</keyword>
<protein>
    <submittedName>
        <fullName evidence="1">Uncharacterized protein</fullName>
    </submittedName>
</protein>
<evidence type="ECO:0000313" key="1">
    <source>
        <dbReference type="EMBL" id="CAJ1381237.1"/>
    </source>
</evidence>
<sequence length="70" mass="7426">MAGYLTESEAVSDLIGSTALITGLVRSAEFNGKLCRIEAFDPEVRRYVVSVFVEGGPVPAKLRLDAGPGK</sequence>
<dbReference type="EMBL" id="CAUJNA010000791">
    <property type="protein sequence ID" value="CAJ1381237.1"/>
    <property type="molecule type" value="Genomic_DNA"/>
</dbReference>
<dbReference type="AlphaFoldDB" id="A0AA36I566"/>
<proteinExistence type="predicted"/>